<dbReference type="GO" id="GO:0006357">
    <property type="term" value="P:regulation of transcription by RNA polymerase II"/>
    <property type="evidence" value="ECO:0007669"/>
    <property type="project" value="TreeGrafter"/>
</dbReference>
<feature type="region of interest" description="Disordered" evidence="1">
    <location>
        <begin position="1336"/>
        <end position="1953"/>
    </location>
</feature>
<accession>A0A2N6NI44</accession>
<dbReference type="Pfam" id="PF00249">
    <property type="entry name" value="Myb_DNA-binding"/>
    <property type="match status" value="1"/>
</dbReference>
<feature type="compositionally biased region" description="Basic and acidic residues" evidence="1">
    <location>
        <begin position="709"/>
        <end position="723"/>
    </location>
</feature>
<dbReference type="SMART" id="SM00717">
    <property type="entry name" value="SANT"/>
    <property type="match status" value="2"/>
</dbReference>
<feature type="compositionally biased region" description="Polar residues" evidence="1">
    <location>
        <begin position="778"/>
        <end position="789"/>
    </location>
</feature>
<dbReference type="PANTHER" id="PTHR13992:SF39">
    <property type="entry name" value="SMRTER, ISOFORM G"/>
    <property type="match status" value="1"/>
</dbReference>
<dbReference type="Gene3D" id="1.10.10.60">
    <property type="entry name" value="Homeodomain-like"/>
    <property type="match status" value="1"/>
</dbReference>
<dbReference type="CDD" id="cd00167">
    <property type="entry name" value="SANT"/>
    <property type="match status" value="2"/>
</dbReference>
<gene>
    <name evidence="3" type="ORF">BM221_006604</name>
</gene>
<reference evidence="3 4" key="1">
    <citation type="journal article" date="2016" name="Appl. Microbiol. Biotechnol.">
        <title>Characterization of T-DNA insertion mutants with decreased virulence in the entomopathogenic fungus Beauveria bassiana JEF-007.</title>
        <authorList>
            <person name="Kim S."/>
            <person name="Lee S.J."/>
            <person name="Nai Y.S."/>
            <person name="Yu J.S."/>
            <person name="Lee M.R."/>
            <person name="Yang Y.T."/>
            <person name="Kim J.S."/>
        </authorList>
    </citation>
    <scope>NUCLEOTIDE SEQUENCE [LARGE SCALE GENOMIC DNA]</scope>
    <source>
        <strain evidence="3 4">JEF-007</strain>
    </source>
</reference>
<feature type="compositionally biased region" description="Pro residues" evidence="1">
    <location>
        <begin position="1648"/>
        <end position="1662"/>
    </location>
</feature>
<feature type="region of interest" description="Disordered" evidence="1">
    <location>
        <begin position="1222"/>
        <end position="1272"/>
    </location>
</feature>
<dbReference type="Proteomes" id="UP000235728">
    <property type="component" value="Unassembled WGS sequence"/>
</dbReference>
<dbReference type="InterPro" id="IPR001005">
    <property type="entry name" value="SANT/Myb"/>
</dbReference>
<dbReference type="InterPro" id="IPR009057">
    <property type="entry name" value="Homeodomain-like_sf"/>
</dbReference>
<feature type="compositionally biased region" description="Basic and acidic residues" evidence="1">
    <location>
        <begin position="1129"/>
        <end position="1158"/>
    </location>
</feature>
<dbReference type="GO" id="GO:0034967">
    <property type="term" value="C:Set3 complex"/>
    <property type="evidence" value="ECO:0007669"/>
    <property type="project" value="TreeGrafter"/>
</dbReference>
<feature type="compositionally biased region" description="Low complexity" evidence="1">
    <location>
        <begin position="1688"/>
        <end position="1697"/>
    </location>
</feature>
<feature type="compositionally biased region" description="Polar residues" evidence="1">
    <location>
        <begin position="336"/>
        <end position="348"/>
    </location>
</feature>
<feature type="compositionally biased region" description="Basic and acidic residues" evidence="1">
    <location>
        <begin position="173"/>
        <end position="198"/>
    </location>
</feature>
<dbReference type="Gene3D" id="1.20.58.1880">
    <property type="match status" value="1"/>
</dbReference>
<dbReference type="InterPro" id="IPR017884">
    <property type="entry name" value="SANT_dom"/>
</dbReference>
<evidence type="ECO:0000256" key="1">
    <source>
        <dbReference type="SAM" id="MobiDB-lite"/>
    </source>
</evidence>
<evidence type="ECO:0000259" key="2">
    <source>
        <dbReference type="PROSITE" id="PS51293"/>
    </source>
</evidence>
<feature type="region of interest" description="Disordered" evidence="1">
    <location>
        <begin position="1053"/>
        <end position="1194"/>
    </location>
</feature>
<feature type="region of interest" description="Disordered" evidence="1">
    <location>
        <begin position="776"/>
        <end position="802"/>
    </location>
</feature>
<feature type="compositionally biased region" description="Polar residues" evidence="1">
    <location>
        <begin position="416"/>
        <end position="435"/>
    </location>
</feature>
<feature type="compositionally biased region" description="Acidic residues" evidence="1">
    <location>
        <begin position="790"/>
        <end position="802"/>
    </location>
</feature>
<feature type="compositionally biased region" description="Low complexity" evidence="1">
    <location>
        <begin position="1743"/>
        <end position="1772"/>
    </location>
</feature>
<name>A0A2N6NI44_BEABA</name>
<feature type="compositionally biased region" description="Basic and acidic residues" evidence="1">
    <location>
        <begin position="233"/>
        <end position="304"/>
    </location>
</feature>
<dbReference type="InterPro" id="IPR051571">
    <property type="entry name" value="N-CoR_corepressor"/>
</dbReference>
<feature type="compositionally biased region" description="Basic and acidic residues" evidence="1">
    <location>
        <begin position="26"/>
        <end position="57"/>
    </location>
</feature>
<feature type="compositionally biased region" description="Low complexity" evidence="1">
    <location>
        <begin position="1410"/>
        <end position="1427"/>
    </location>
</feature>
<dbReference type="EMBL" id="MRVG01000007">
    <property type="protein sequence ID" value="PMB66945.1"/>
    <property type="molecule type" value="Genomic_DNA"/>
</dbReference>
<feature type="compositionally biased region" description="Low complexity" evidence="1">
    <location>
        <begin position="1822"/>
        <end position="1835"/>
    </location>
</feature>
<feature type="compositionally biased region" description="Basic residues" evidence="1">
    <location>
        <begin position="476"/>
        <end position="491"/>
    </location>
</feature>
<feature type="compositionally biased region" description="Low complexity" evidence="1">
    <location>
        <begin position="210"/>
        <end position="220"/>
    </location>
</feature>
<feature type="compositionally biased region" description="Basic and acidic residues" evidence="1">
    <location>
        <begin position="72"/>
        <end position="83"/>
    </location>
</feature>
<feature type="compositionally biased region" description="Basic and acidic residues" evidence="1">
    <location>
        <begin position="1475"/>
        <end position="1517"/>
    </location>
</feature>
<feature type="compositionally biased region" description="Basic and acidic residues" evidence="1">
    <location>
        <begin position="1336"/>
        <end position="1345"/>
    </location>
</feature>
<feature type="domain" description="SANT" evidence="2">
    <location>
        <begin position="1001"/>
        <end position="1049"/>
    </location>
</feature>
<dbReference type="OMA" id="QQCIIHY"/>
<feature type="compositionally biased region" description="Pro residues" evidence="1">
    <location>
        <begin position="1909"/>
        <end position="1923"/>
    </location>
</feature>
<comment type="caution">
    <text evidence="3">The sequence shown here is derived from an EMBL/GenBank/DDBJ whole genome shotgun (WGS) entry which is preliminary data.</text>
</comment>
<feature type="region of interest" description="Disordered" evidence="1">
    <location>
        <begin position="621"/>
        <end position="729"/>
    </location>
</feature>
<feature type="compositionally biased region" description="Low complexity" evidence="1">
    <location>
        <begin position="901"/>
        <end position="910"/>
    </location>
</feature>
<sequence length="1953" mass="216573">MYAFTTPPPLPAALRDATTRPPPSYEPDRRSRSPRDRSPDRFDRGPPYDQDRRRSSAESRGNQGGFPSNRDGFGDSMRRDPPRGPKALIDLPNGPRGGGFAGDFRGGRGRGRGRPWPARDDSRERGRERDLDFRDRYRDDRSRERDRDRDRDRDWRDRDFGRRRSPVGRPRSPNRDFRDRDRDAPPPLDVERPRRASRDAGPPSAGSAVSDPPFGGPSFSRGGGFMRGRGRGGRGDWVPDRGRGRTPYDDRNDRYPRSRSQEGRWGRDRDDRDRGDRYPDDGRRDIRDDRDRLDRDHLRGKPDARTPNPVESAPQSREVSPPPVAPSAPAFGSVPNKASISLDSTSKPPSMPRAHSDRPPSSGHLGPGSPSLSVRGPPPGPSRHFGRRIPDSPKAMRSHTFAYGGDYPEQRRPRSSGANSDSVAATENRSRSNYSAEPGEIVKGEHEVQDSKQLAADLDEGELPQEAERPSTQKLSTKHVTPKVSRKRKRPAVGVIRFSLPPKNLKDDDSESDDDEDMADYFDMEISKTESELSKLQKPVLPLEVLSRYASLSHGSMVKILNDGEGLVEMLGQSPEGMAISTANDEKEVVQPKPEAVAILEPQPKPETSMPSIADLPVITKNEETPIPPVAAIPEIESGQGEPDLRLDLQSKLEPGPEPGKNLEKGLVTEPEPEKRPEKISEKEPEERLQEEPQERLQQESLEEPLVELLDKPENESQPEPKVEQPAAVVLPIPEIDKVLNEPELELEPRLNGTAESAELQSEEFKILEAPVPMEITETGSKVPSTPSQVEDDETESEDDTYLDVDATRQYMATPPPDSLPQFATKPWDKDTEFLASLETDPELDNYVAQHMSKVHLDSNREQNEQRHVYADNYIRYLDFTTSSDPVAVKSRDKFSVTMPIPEPATAATPEPKPEGRTSGRRFATERDLERVLQASMREDEERKERELRIQKEKYRSEKEADIPSMYWDAEERQNVQYWDQTGYTPQDRLVSTWQVLAPVNNFTKEEAELFEKRYLEHPKQWGKIAEVIPNRDFGTCIQYYYLMKKELNLKEKLKKQPKRRKKGRGKQRSSALMSELGNADPETEDNQEAGENGERRRPRRAAAPTWGFEQPPIDPDTSTPVSTPGRRARGEGEKADGRRRGRKSAKDKEKEAKEKKVNQSQSAASTPGPSKGRPRSSSRIPEGPAPVPNEIHPAIPNFEQAIPSGIQPPFSVHSQPMTGIERQQTPVVPPPIVDVLSAPSLRPEPPPPPPQPAMATFNLSQSNQDRKAATQASSYWSVSESNDFPLLLAAFGSDWTGIANHMGSKTAVMVKNYFVRQKDQTKPELEAIVNDADAKRIRGEKRPDPPMPTTGGRGRRYDVLPPTPGRPGPFGVAPGMDMHNEPPPPVKQDNGQPGRTPGYPAYGVPIAKAPAQGLGPPAGQPVGAQAAPPPVGQPLSPSRTERGPPPAFGFPDRDREVRGPLAPKGPGAGSPDIRNQRILHERQKAELALRESHMRERERERDLARQPMRVKQEEMPPQHGGYEPFGHRQQPSLGQVRPEPLSLGRPATTEPPRNYGQAPQPARGLLGDPSPSHSPPVARPMSTMGSRPPSGEIYPSHAPPQSRTPVPTGGLAKPPEPRKTSNIMSLLNDDPPPAPKRVNEMAARAVPTPPPQPMSRPPPAQQPSAPLRREPEQAYHAYGRGPPPAAAPAGMPSLKPSQPPPMPGSRMGMDAQPDRDYYRSHAFPPVPQNTATNSPPTAPHRYAAQSSQTYQPQPQPGYPAQYGSAPPSHAGSPPPQYTGHAAPRGRDHGPPPPQNVRDSGWPPHQQPPSNAWQQGPGPKTSQGPPQQQSWSPAPQSQPPPHPHAVRDDRAYGTQPMQSRYAPPATSRPPDPGPPPPASYNRYSSTPVPRDPREMPGRSYTPVGYDTRGPPPPPQGPQGYPGPDPRDARDPRDMMARGLRPQDYDRRQDQYRR</sequence>
<feature type="compositionally biased region" description="Basic and acidic residues" evidence="1">
    <location>
        <begin position="117"/>
        <end position="162"/>
    </location>
</feature>
<feature type="region of interest" description="Disordered" evidence="1">
    <location>
        <begin position="1"/>
        <end position="516"/>
    </location>
</feature>
<dbReference type="SUPFAM" id="SSF46689">
    <property type="entry name" value="Homeodomain-like"/>
    <property type="match status" value="2"/>
</dbReference>
<organism evidence="3 4">
    <name type="scientific">Beauveria bassiana</name>
    <name type="common">White muscardine disease fungus</name>
    <name type="synonym">Tritirachium shiotae</name>
    <dbReference type="NCBI Taxonomy" id="176275"/>
    <lineage>
        <taxon>Eukaryota</taxon>
        <taxon>Fungi</taxon>
        <taxon>Dikarya</taxon>
        <taxon>Ascomycota</taxon>
        <taxon>Pezizomycotina</taxon>
        <taxon>Sordariomycetes</taxon>
        <taxon>Hypocreomycetidae</taxon>
        <taxon>Hypocreales</taxon>
        <taxon>Cordycipitaceae</taxon>
        <taxon>Beauveria</taxon>
    </lineage>
</organism>
<dbReference type="PANTHER" id="PTHR13992">
    <property type="entry name" value="NUCLEAR RECEPTOR CO-REPRESSOR RELATED NCOR"/>
    <property type="match status" value="1"/>
</dbReference>
<feature type="compositionally biased region" description="Low complexity" evidence="1">
    <location>
        <begin position="359"/>
        <end position="373"/>
    </location>
</feature>
<evidence type="ECO:0000313" key="3">
    <source>
        <dbReference type="EMBL" id="PMB66945.1"/>
    </source>
</evidence>
<proteinExistence type="predicted"/>
<feature type="region of interest" description="Disordered" evidence="1">
    <location>
        <begin position="901"/>
        <end position="927"/>
    </location>
</feature>
<feature type="compositionally biased region" description="Basic and acidic residues" evidence="1">
    <location>
        <begin position="912"/>
        <end position="927"/>
    </location>
</feature>
<feature type="compositionally biased region" description="Pro residues" evidence="1">
    <location>
        <begin position="1"/>
        <end position="11"/>
    </location>
</feature>
<feature type="compositionally biased region" description="Basic and acidic residues" evidence="1">
    <location>
        <begin position="672"/>
        <end position="698"/>
    </location>
</feature>
<evidence type="ECO:0000313" key="4">
    <source>
        <dbReference type="Proteomes" id="UP000235728"/>
    </source>
</evidence>
<feature type="compositionally biased region" description="Basic and acidic residues" evidence="1">
    <location>
        <begin position="440"/>
        <end position="450"/>
    </location>
</feature>
<dbReference type="PROSITE" id="PS51293">
    <property type="entry name" value="SANT"/>
    <property type="match status" value="1"/>
</dbReference>
<feature type="compositionally biased region" description="Pro residues" evidence="1">
    <location>
        <begin position="1243"/>
        <end position="1253"/>
    </location>
</feature>
<feature type="compositionally biased region" description="Basic and acidic residues" evidence="1">
    <location>
        <begin position="1924"/>
        <end position="1953"/>
    </location>
</feature>
<feature type="compositionally biased region" description="Basic residues" evidence="1">
    <location>
        <begin position="1053"/>
        <end position="1068"/>
    </location>
</feature>
<protein>
    <recommendedName>
        <fullName evidence="2">SANT domain-containing protein</fullName>
    </recommendedName>
</protein>
<feature type="compositionally biased region" description="Low complexity" evidence="1">
    <location>
        <begin position="1166"/>
        <end position="1180"/>
    </location>
</feature>
<feature type="compositionally biased region" description="Pro residues" evidence="1">
    <location>
        <begin position="1866"/>
        <end position="1878"/>
    </location>
</feature>